<dbReference type="EMBL" id="HG806859">
    <property type="protein sequence ID" value="CDW60056.1"/>
    <property type="molecule type" value="Genomic_DNA"/>
</dbReference>
<evidence type="ECO:0000313" key="2">
    <source>
        <dbReference type="Proteomes" id="UP000030665"/>
    </source>
</evidence>
<gene>
    <name evidence="1" type="ORF">TTRE_0000840501</name>
</gene>
<reference evidence="1" key="1">
    <citation type="submission" date="2014-01" db="EMBL/GenBank/DDBJ databases">
        <authorList>
            <person name="Aslett M."/>
        </authorList>
    </citation>
    <scope>NUCLEOTIDE SEQUENCE</scope>
</reference>
<evidence type="ECO:0000313" key="1">
    <source>
        <dbReference type="EMBL" id="CDW60056.1"/>
    </source>
</evidence>
<dbReference type="Proteomes" id="UP000030665">
    <property type="component" value="Unassembled WGS sequence"/>
</dbReference>
<name>A0A077ZI50_TRITR</name>
<accession>A0A077ZI50</accession>
<proteinExistence type="predicted"/>
<organism evidence="1 2">
    <name type="scientific">Trichuris trichiura</name>
    <name type="common">Whipworm</name>
    <name type="synonym">Trichocephalus trichiurus</name>
    <dbReference type="NCBI Taxonomy" id="36087"/>
    <lineage>
        <taxon>Eukaryota</taxon>
        <taxon>Metazoa</taxon>
        <taxon>Ecdysozoa</taxon>
        <taxon>Nematoda</taxon>
        <taxon>Enoplea</taxon>
        <taxon>Dorylaimia</taxon>
        <taxon>Trichinellida</taxon>
        <taxon>Trichuridae</taxon>
        <taxon>Trichuris</taxon>
    </lineage>
</organism>
<protein>
    <submittedName>
        <fullName evidence="1">Uncharacterized protein</fullName>
    </submittedName>
</protein>
<sequence>MSDVCRRLVFADHFADESSVSPQWISYDELLVSFESSFNIFTFDPFGLVEEQEILPVMTCFYAFNRDHFKALMDIVKEIVGANLENYIFTASLMVSAENYFIFKSLLGDSIFSSFLKGGKPAAAFDEVYADAVSESMCTLLAVKSEDGQMHIYVRDTDWEHCLQLSDMLVAYLKANCEMPTLADVLAALSTQNGNNGSVDEAIVILRLCLRLATKGE</sequence>
<reference evidence="1" key="2">
    <citation type="submission" date="2014-03" db="EMBL/GenBank/DDBJ databases">
        <title>The whipworm genome and dual-species transcriptomics of an intimate host-pathogen interaction.</title>
        <authorList>
            <person name="Foth B.J."/>
            <person name="Tsai I.J."/>
            <person name="Reid A.J."/>
            <person name="Bancroft A.J."/>
            <person name="Nichol S."/>
            <person name="Tracey A."/>
            <person name="Holroyd N."/>
            <person name="Cotton J.A."/>
            <person name="Stanley E.J."/>
            <person name="Zarowiecki M."/>
            <person name="Liu J.Z."/>
            <person name="Huckvale T."/>
            <person name="Cooper P.J."/>
            <person name="Grencis R.K."/>
            <person name="Berriman M."/>
        </authorList>
    </citation>
    <scope>NUCLEOTIDE SEQUENCE [LARGE SCALE GENOMIC DNA]</scope>
</reference>
<keyword evidence="2" id="KW-1185">Reference proteome</keyword>
<dbReference type="AlphaFoldDB" id="A0A077ZI50"/>